<evidence type="ECO:0000313" key="4">
    <source>
        <dbReference type="Proteomes" id="UP001444661"/>
    </source>
</evidence>
<feature type="signal peptide" evidence="2">
    <location>
        <begin position="1"/>
        <end position="16"/>
    </location>
</feature>
<comment type="caution">
    <text evidence="3">The sequence shown here is derived from an EMBL/GenBank/DDBJ whole genome shotgun (WGS) entry which is preliminary data.</text>
</comment>
<dbReference type="PANTHER" id="PTHR47657:SF14">
    <property type="entry name" value="ZN(2)-C6 FUNGAL-TYPE DOMAIN-CONTAINING PROTEIN"/>
    <property type="match status" value="1"/>
</dbReference>
<protein>
    <submittedName>
        <fullName evidence="3">Uncharacterized protein</fullName>
    </submittedName>
</protein>
<keyword evidence="4" id="KW-1185">Reference proteome</keyword>
<feature type="compositionally biased region" description="Polar residues" evidence="1">
    <location>
        <begin position="17"/>
        <end position="30"/>
    </location>
</feature>
<gene>
    <name evidence="3" type="ORF">PG993_011465</name>
</gene>
<accession>A0ABR1SEA6</accession>
<feature type="region of interest" description="Disordered" evidence="1">
    <location>
        <begin position="17"/>
        <end position="48"/>
    </location>
</feature>
<name>A0ABR1SEA6_9PEZI</name>
<dbReference type="PANTHER" id="PTHR47657">
    <property type="entry name" value="STEROL REGULATORY ELEMENT-BINDING PROTEIN ECM22"/>
    <property type="match status" value="1"/>
</dbReference>
<keyword evidence="2" id="KW-0732">Signal</keyword>
<feature type="compositionally biased region" description="Basic and acidic residues" evidence="1">
    <location>
        <begin position="334"/>
        <end position="349"/>
    </location>
</feature>
<dbReference type="InterPro" id="IPR052400">
    <property type="entry name" value="Zn2-C6_fungal_TF"/>
</dbReference>
<dbReference type="EMBL" id="JAQQWK010000010">
    <property type="protein sequence ID" value="KAK8030174.1"/>
    <property type="molecule type" value="Genomic_DNA"/>
</dbReference>
<dbReference type="Proteomes" id="UP001444661">
    <property type="component" value="Unassembled WGS sequence"/>
</dbReference>
<sequence length="442" mass="47487">MVWVHFLLVRIYESQSEVEPTTGQAPQQTRSPLTNPSTPPVPSPSTPHAGHSYWELRAFHHFAVATSATLPGSHAPDVRACFAVHAPVLALSHPPLWSEMVALGALHLQAEGFEKDPGLVACRAAALDAALRTYRPVLGELGPQNADAAGFTAIFLLIDAFATLRENQHQRAAAGVGGVGGEADPEDNGDDVDDTYAPPMHWLRIVRGARAVLEAALAMAQASAAVPRENDENVKMTTTTNTPMSILTIIASYPKIHYETARAAATAATLSEETPDLGTNNDDDKGENPLTHLMVPLPDEPKQSTEVIAAYAGAVQQLNLIRTAIAASTGTSSAEKEGDEKRKKNDDGKEPLFLCRGTMAFPCLVPPLFLDLVEARAPRALAVLAHFFALVARVREIWWVGDTPAREVRAIRRALGSRYDGLLRRLPGDLGEDGVARGRRVG</sequence>
<feature type="region of interest" description="Disordered" evidence="1">
    <location>
        <begin position="329"/>
        <end position="349"/>
    </location>
</feature>
<evidence type="ECO:0000313" key="3">
    <source>
        <dbReference type="EMBL" id="KAK8030174.1"/>
    </source>
</evidence>
<feature type="region of interest" description="Disordered" evidence="1">
    <location>
        <begin position="270"/>
        <end position="294"/>
    </location>
</feature>
<feature type="chain" id="PRO_5047403634" evidence="2">
    <location>
        <begin position="17"/>
        <end position="442"/>
    </location>
</feature>
<evidence type="ECO:0000256" key="2">
    <source>
        <dbReference type="SAM" id="SignalP"/>
    </source>
</evidence>
<organism evidence="3 4">
    <name type="scientific">Apiospora rasikravindrae</name>
    <dbReference type="NCBI Taxonomy" id="990691"/>
    <lineage>
        <taxon>Eukaryota</taxon>
        <taxon>Fungi</taxon>
        <taxon>Dikarya</taxon>
        <taxon>Ascomycota</taxon>
        <taxon>Pezizomycotina</taxon>
        <taxon>Sordariomycetes</taxon>
        <taxon>Xylariomycetidae</taxon>
        <taxon>Amphisphaeriales</taxon>
        <taxon>Apiosporaceae</taxon>
        <taxon>Apiospora</taxon>
    </lineage>
</organism>
<proteinExistence type="predicted"/>
<reference evidence="3 4" key="1">
    <citation type="submission" date="2023-01" db="EMBL/GenBank/DDBJ databases">
        <title>Analysis of 21 Apiospora genomes using comparative genomics revels a genus with tremendous synthesis potential of carbohydrate active enzymes and secondary metabolites.</title>
        <authorList>
            <person name="Sorensen T."/>
        </authorList>
    </citation>
    <scope>NUCLEOTIDE SEQUENCE [LARGE SCALE GENOMIC DNA]</scope>
    <source>
        <strain evidence="3 4">CBS 33761</strain>
    </source>
</reference>
<evidence type="ECO:0000256" key="1">
    <source>
        <dbReference type="SAM" id="MobiDB-lite"/>
    </source>
</evidence>